<dbReference type="EnsemblPlants" id="evm.model.09.975">
    <property type="protein sequence ID" value="cds.evm.model.09.975"/>
    <property type="gene ID" value="evm.TU.09.975"/>
</dbReference>
<accession>A0A803QHZ0</accession>
<keyword evidence="2" id="KW-1185">Reference proteome</keyword>
<proteinExistence type="predicted"/>
<evidence type="ECO:0000313" key="2">
    <source>
        <dbReference type="Proteomes" id="UP000596661"/>
    </source>
</evidence>
<name>A0A803QHZ0_CANSA</name>
<protein>
    <submittedName>
        <fullName evidence="1">Uncharacterized protein</fullName>
    </submittedName>
</protein>
<dbReference type="Gramene" id="evm.model.09.975">
    <property type="protein sequence ID" value="cds.evm.model.09.975"/>
    <property type="gene ID" value="evm.TU.09.975"/>
</dbReference>
<organism evidence="1 2">
    <name type="scientific">Cannabis sativa</name>
    <name type="common">Hemp</name>
    <name type="synonym">Marijuana</name>
    <dbReference type="NCBI Taxonomy" id="3483"/>
    <lineage>
        <taxon>Eukaryota</taxon>
        <taxon>Viridiplantae</taxon>
        <taxon>Streptophyta</taxon>
        <taxon>Embryophyta</taxon>
        <taxon>Tracheophyta</taxon>
        <taxon>Spermatophyta</taxon>
        <taxon>Magnoliopsida</taxon>
        <taxon>eudicotyledons</taxon>
        <taxon>Gunneridae</taxon>
        <taxon>Pentapetalae</taxon>
        <taxon>rosids</taxon>
        <taxon>fabids</taxon>
        <taxon>Rosales</taxon>
        <taxon>Cannabaceae</taxon>
        <taxon>Cannabis</taxon>
    </lineage>
</organism>
<reference evidence="1" key="1">
    <citation type="submission" date="2018-11" db="EMBL/GenBank/DDBJ databases">
        <authorList>
            <person name="Grassa J C."/>
        </authorList>
    </citation>
    <scope>NUCLEOTIDE SEQUENCE [LARGE SCALE GENOMIC DNA]</scope>
</reference>
<reference evidence="1" key="2">
    <citation type="submission" date="2021-03" db="UniProtKB">
        <authorList>
            <consortium name="EnsemblPlants"/>
        </authorList>
    </citation>
    <scope>IDENTIFICATION</scope>
</reference>
<dbReference type="AlphaFoldDB" id="A0A803QHZ0"/>
<dbReference type="Proteomes" id="UP000596661">
    <property type="component" value="Chromosome 9"/>
</dbReference>
<sequence>KLVKIKGWQVLTIGNSKTPSDWSLKGAIFHPFSPQLFFSISFFVSFSCSNQKE</sequence>
<dbReference type="EMBL" id="UZAU01000742">
    <property type="status" value="NOT_ANNOTATED_CDS"/>
    <property type="molecule type" value="Genomic_DNA"/>
</dbReference>
<evidence type="ECO:0000313" key="1">
    <source>
        <dbReference type="EnsemblPlants" id="cds.evm.model.09.975"/>
    </source>
</evidence>